<keyword evidence="6 7" id="KW-0520">NAD</keyword>
<dbReference type="InterPro" id="IPR026021">
    <property type="entry name" value="YdjA-like"/>
</dbReference>
<evidence type="ECO:0000256" key="6">
    <source>
        <dbReference type="ARBA" id="ARBA00023027"/>
    </source>
</evidence>
<dbReference type="InterPro" id="IPR000415">
    <property type="entry name" value="Nitroreductase-like"/>
</dbReference>
<dbReference type="EC" id="1.-.-.-" evidence="7"/>
<evidence type="ECO:0000313" key="11">
    <source>
        <dbReference type="Proteomes" id="UP000184048"/>
    </source>
</evidence>
<dbReference type="EMBL" id="FQUU01000012">
    <property type="protein sequence ID" value="SHF51142.1"/>
    <property type="molecule type" value="Genomic_DNA"/>
</dbReference>
<comment type="similarity">
    <text evidence="1 7">Belongs to the nitroreductase family.</text>
</comment>
<dbReference type="PANTHER" id="PTHR43821">
    <property type="entry name" value="NAD(P)H NITROREDUCTASE YDJA-RELATED"/>
    <property type="match status" value="1"/>
</dbReference>
<dbReference type="Pfam" id="PF00881">
    <property type="entry name" value="Nitroreductase"/>
    <property type="match status" value="1"/>
</dbReference>
<evidence type="ECO:0000256" key="2">
    <source>
        <dbReference type="ARBA" id="ARBA00022630"/>
    </source>
</evidence>
<evidence type="ECO:0000313" key="10">
    <source>
        <dbReference type="EMBL" id="SHF51142.1"/>
    </source>
</evidence>
<feature type="binding site" evidence="8">
    <location>
        <position position="47"/>
    </location>
    <ligand>
        <name>FMN</name>
        <dbReference type="ChEBI" id="CHEBI:58210"/>
        <note>ligand shared between dimeric partners</note>
    </ligand>
</feature>
<keyword evidence="4 7" id="KW-0521">NADP</keyword>
<evidence type="ECO:0000259" key="9">
    <source>
        <dbReference type="Pfam" id="PF00881"/>
    </source>
</evidence>
<accession>A0A1M5C9P8</accession>
<dbReference type="Proteomes" id="UP000184048">
    <property type="component" value="Unassembled WGS sequence"/>
</dbReference>
<keyword evidence="2 7" id="KW-0285">Flavoprotein</keyword>
<comment type="cofactor">
    <cofactor evidence="8">
        <name>FMN</name>
        <dbReference type="ChEBI" id="CHEBI:58210"/>
    </cofactor>
    <text evidence="8">Binds 1 FMN per subunit.</text>
</comment>
<feature type="binding site" description="in other chain" evidence="8">
    <location>
        <begin position="15"/>
        <end position="17"/>
    </location>
    <ligand>
        <name>FMN</name>
        <dbReference type="ChEBI" id="CHEBI:58210"/>
        <note>ligand shared between dimeric partners</note>
    </ligand>
</feature>
<organism evidence="10 11">
    <name type="scientific">Flavisolibacter ginsengisoli DSM 18119</name>
    <dbReference type="NCBI Taxonomy" id="1121884"/>
    <lineage>
        <taxon>Bacteria</taxon>
        <taxon>Pseudomonadati</taxon>
        <taxon>Bacteroidota</taxon>
        <taxon>Chitinophagia</taxon>
        <taxon>Chitinophagales</taxon>
        <taxon>Chitinophagaceae</taxon>
        <taxon>Flavisolibacter</taxon>
    </lineage>
</organism>
<keyword evidence="5 7" id="KW-0560">Oxidoreductase</keyword>
<evidence type="ECO:0000256" key="8">
    <source>
        <dbReference type="PIRSR" id="PIRSR000232-1"/>
    </source>
</evidence>
<dbReference type="InterPro" id="IPR052530">
    <property type="entry name" value="NAD(P)H_nitroreductase"/>
</dbReference>
<evidence type="ECO:0000256" key="1">
    <source>
        <dbReference type="ARBA" id="ARBA00007118"/>
    </source>
</evidence>
<keyword evidence="11" id="KW-1185">Reference proteome</keyword>
<sequence>MNFNVEAFNQLIRSRRSTFPKQFKPQHHIHDSIINQVLENATWAPNHGNLQPWQFVVFTGEGLQKLASFQSELYKETAGEKFKEVTYENLKANPLKASHVIALCMKRDPNKKFPEVEEMAAVAAAVQNMYLTITVYGLGGYWTTGGITYNEKAKPFFGLGQDDKLMGFFYIGEVATPSPQGKRQPLEEKVKWVRE</sequence>
<reference evidence="10 11" key="1">
    <citation type="submission" date="2016-11" db="EMBL/GenBank/DDBJ databases">
        <authorList>
            <person name="Jaros S."/>
            <person name="Januszkiewicz K."/>
            <person name="Wedrychowicz H."/>
        </authorList>
    </citation>
    <scope>NUCLEOTIDE SEQUENCE [LARGE SCALE GENOMIC DNA]</scope>
    <source>
        <strain evidence="10 11">DSM 18119</strain>
    </source>
</reference>
<dbReference type="AlphaFoldDB" id="A0A1M5C9P8"/>
<protein>
    <recommendedName>
        <fullName evidence="7">Putative NAD(P)H nitroreductase</fullName>
        <ecNumber evidence="7">1.-.-.-</ecNumber>
    </recommendedName>
</protein>
<dbReference type="STRING" id="1121884.SAMN02745131_02819"/>
<dbReference type="OrthoDB" id="9804207at2"/>
<dbReference type="InterPro" id="IPR029479">
    <property type="entry name" value="Nitroreductase"/>
</dbReference>
<dbReference type="PANTHER" id="PTHR43821:SF1">
    <property type="entry name" value="NAD(P)H NITROREDUCTASE YDJA-RELATED"/>
    <property type="match status" value="1"/>
</dbReference>
<dbReference type="RefSeq" id="WP_072835981.1">
    <property type="nucleotide sequence ID" value="NZ_FQUU01000012.1"/>
</dbReference>
<evidence type="ECO:0000256" key="3">
    <source>
        <dbReference type="ARBA" id="ARBA00022643"/>
    </source>
</evidence>
<keyword evidence="3 7" id="KW-0288">FMN</keyword>
<feature type="binding site" description="in other chain" evidence="8">
    <location>
        <begin position="142"/>
        <end position="144"/>
    </location>
    <ligand>
        <name>FMN</name>
        <dbReference type="ChEBI" id="CHEBI:58210"/>
        <note>ligand shared between dimeric partners</note>
    </ligand>
</feature>
<gene>
    <name evidence="10" type="ORF">SAMN02745131_02819</name>
</gene>
<dbReference type="SUPFAM" id="SSF55469">
    <property type="entry name" value="FMN-dependent nitroreductase-like"/>
    <property type="match status" value="1"/>
</dbReference>
<evidence type="ECO:0000256" key="7">
    <source>
        <dbReference type="PIRNR" id="PIRNR000232"/>
    </source>
</evidence>
<dbReference type="CDD" id="cd02135">
    <property type="entry name" value="YdjA-like"/>
    <property type="match status" value="1"/>
</dbReference>
<dbReference type="Gene3D" id="3.40.109.10">
    <property type="entry name" value="NADH Oxidase"/>
    <property type="match status" value="1"/>
</dbReference>
<evidence type="ECO:0000256" key="5">
    <source>
        <dbReference type="ARBA" id="ARBA00023002"/>
    </source>
</evidence>
<feature type="domain" description="Nitroreductase" evidence="9">
    <location>
        <begin position="12"/>
        <end position="172"/>
    </location>
</feature>
<proteinExistence type="inferred from homology"/>
<dbReference type="PIRSF" id="PIRSF000232">
    <property type="entry name" value="YdjA"/>
    <property type="match status" value="1"/>
</dbReference>
<dbReference type="GO" id="GO:0016491">
    <property type="term" value="F:oxidoreductase activity"/>
    <property type="evidence" value="ECO:0007669"/>
    <property type="project" value="UniProtKB-UniRule"/>
</dbReference>
<evidence type="ECO:0000256" key="4">
    <source>
        <dbReference type="ARBA" id="ARBA00022857"/>
    </source>
</evidence>
<name>A0A1M5C9P8_9BACT</name>